<sequence length="307" mass="35000">MQSVSHQPFLVLWNLDSEFSLLNSNFLEKKQDYLKIARILTCFLHWVRPLSSLSTSRLLEPVQRLLEELKPRPNCIISDMCLPYTAQVAKKLGVPRIAFNGFCCFSMLCVHCVYSSGILESVKAKSEYFVIPGLPHHIELTKEQLPEAALPNAGAIHVQLEEAEKLTYGILINSFEELEAACVREYKKVKRDKVWCIGPVSLYNKNSLDKVQRGNKASIEESECFKWLDSKQPGGYCEMGKGRAGWSLVKREAVARAIERLMDEGEAEERRKRAKEFSIMAKNSMEEDGSSYLNMELLIQDILQQKC</sequence>
<dbReference type="AlphaFoldDB" id="A0A6A6M545"/>
<accession>A0A6A6M545</accession>
<comment type="caution">
    <text evidence="3">The sequence shown here is derived from an EMBL/GenBank/DDBJ whole genome shotgun (WGS) entry which is preliminary data.</text>
</comment>
<evidence type="ECO:0000313" key="4">
    <source>
        <dbReference type="Proteomes" id="UP000467840"/>
    </source>
</evidence>
<keyword evidence="2" id="KW-0808">Transferase</keyword>
<organism evidence="3 4">
    <name type="scientific">Hevea brasiliensis</name>
    <name type="common">Para rubber tree</name>
    <name type="synonym">Siphonia brasiliensis</name>
    <dbReference type="NCBI Taxonomy" id="3981"/>
    <lineage>
        <taxon>Eukaryota</taxon>
        <taxon>Viridiplantae</taxon>
        <taxon>Streptophyta</taxon>
        <taxon>Embryophyta</taxon>
        <taxon>Tracheophyta</taxon>
        <taxon>Spermatophyta</taxon>
        <taxon>Magnoliopsida</taxon>
        <taxon>eudicotyledons</taxon>
        <taxon>Gunneridae</taxon>
        <taxon>Pentapetalae</taxon>
        <taxon>rosids</taxon>
        <taxon>fabids</taxon>
        <taxon>Malpighiales</taxon>
        <taxon>Euphorbiaceae</taxon>
        <taxon>Crotonoideae</taxon>
        <taxon>Micrandreae</taxon>
        <taxon>Hevea</taxon>
    </lineage>
</organism>
<keyword evidence="2" id="KW-0328">Glycosyltransferase</keyword>
<dbReference type="EMBL" id="JAAGAX010000008">
    <property type="protein sequence ID" value="KAF2307473.1"/>
    <property type="molecule type" value="Genomic_DNA"/>
</dbReference>
<protein>
    <submittedName>
        <fullName evidence="3">Uncharacterized protein</fullName>
    </submittedName>
</protein>
<evidence type="ECO:0000256" key="2">
    <source>
        <dbReference type="ARBA" id="ARBA00022676"/>
    </source>
</evidence>
<dbReference type="SUPFAM" id="SSF53756">
    <property type="entry name" value="UDP-Glycosyltransferase/glycogen phosphorylase"/>
    <property type="match status" value="1"/>
</dbReference>
<keyword evidence="4" id="KW-1185">Reference proteome</keyword>
<dbReference type="Gene3D" id="3.40.50.2000">
    <property type="entry name" value="Glycogen Phosphorylase B"/>
    <property type="match status" value="3"/>
</dbReference>
<dbReference type="PANTHER" id="PTHR48047">
    <property type="entry name" value="GLYCOSYLTRANSFERASE"/>
    <property type="match status" value="1"/>
</dbReference>
<dbReference type="Proteomes" id="UP000467840">
    <property type="component" value="Chromosome 9"/>
</dbReference>
<comment type="similarity">
    <text evidence="1">Belongs to the UDP-glycosyltransferase family.</text>
</comment>
<reference evidence="3 4" key="1">
    <citation type="journal article" date="2020" name="Mol. Plant">
        <title>The Chromosome-Based Rubber Tree Genome Provides New Insights into Spurge Genome Evolution and Rubber Biosynthesis.</title>
        <authorList>
            <person name="Liu J."/>
            <person name="Shi C."/>
            <person name="Shi C.C."/>
            <person name="Li W."/>
            <person name="Zhang Q.J."/>
            <person name="Zhang Y."/>
            <person name="Li K."/>
            <person name="Lu H.F."/>
            <person name="Shi C."/>
            <person name="Zhu S.T."/>
            <person name="Xiao Z.Y."/>
            <person name="Nan H."/>
            <person name="Yue Y."/>
            <person name="Zhu X.G."/>
            <person name="Wu Y."/>
            <person name="Hong X.N."/>
            <person name="Fan G.Y."/>
            <person name="Tong Y."/>
            <person name="Zhang D."/>
            <person name="Mao C.L."/>
            <person name="Liu Y.L."/>
            <person name="Hao S.J."/>
            <person name="Liu W.Q."/>
            <person name="Lv M.Q."/>
            <person name="Zhang H.B."/>
            <person name="Liu Y."/>
            <person name="Hu-Tang G.R."/>
            <person name="Wang J.P."/>
            <person name="Wang J.H."/>
            <person name="Sun Y.H."/>
            <person name="Ni S.B."/>
            <person name="Chen W.B."/>
            <person name="Zhang X.C."/>
            <person name="Jiao Y.N."/>
            <person name="Eichler E.E."/>
            <person name="Li G.H."/>
            <person name="Liu X."/>
            <person name="Gao L.Z."/>
        </authorList>
    </citation>
    <scope>NUCLEOTIDE SEQUENCE [LARGE SCALE GENOMIC DNA]</scope>
    <source>
        <strain evidence="4">cv. GT1</strain>
        <tissue evidence="3">Leaf</tissue>
    </source>
</reference>
<gene>
    <name evidence="3" type="ORF">GH714_028970</name>
</gene>
<name>A0A6A6M545_HEVBR</name>
<evidence type="ECO:0000256" key="1">
    <source>
        <dbReference type="ARBA" id="ARBA00009995"/>
    </source>
</evidence>
<dbReference type="GO" id="GO:0035251">
    <property type="term" value="F:UDP-glucosyltransferase activity"/>
    <property type="evidence" value="ECO:0007669"/>
    <property type="project" value="TreeGrafter"/>
</dbReference>
<evidence type="ECO:0000313" key="3">
    <source>
        <dbReference type="EMBL" id="KAF2307473.1"/>
    </source>
</evidence>
<dbReference type="PANTHER" id="PTHR48047:SF241">
    <property type="entry name" value="GLYCOSYLTRANSFERASE"/>
    <property type="match status" value="1"/>
</dbReference>
<proteinExistence type="inferred from homology"/>